<evidence type="ECO:0000313" key="14">
    <source>
        <dbReference type="EMBL" id="KDR37638.1"/>
    </source>
</evidence>
<comment type="subcellular location">
    <subcellularLocation>
        <location evidence="2">Membrane</location>
    </subcellularLocation>
</comment>
<proteinExistence type="inferred from homology"/>
<dbReference type="STRING" id="60547.GCA_000751215_05283"/>
<evidence type="ECO:0000256" key="12">
    <source>
        <dbReference type="PIRSR" id="PIRSR000178-1"/>
    </source>
</evidence>
<feature type="transmembrane region" description="Helical" evidence="13">
    <location>
        <begin position="76"/>
        <end position="95"/>
    </location>
</feature>
<keyword evidence="7 12" id="KW-0479">Metal-binding</keyword>
<evidence type="ECO:0000256" key="3">
    <source>
        <dbReference type="ARBA" id="ARBA00007244"/>
    </source>
</evidence>
<dbReference type="EMBL" id="JFHC01000179">
    <property type="protein sequence ID" value="KDR37638.1"/>
    <property type="molecule type" value="Genomic_DNA"/>
</dbReference>
<keyword evidence="8 13" id="KW-1133">Transmembrane helix</keyword>
<dbReference type="InterPro" id="IPR000701">
    <property type="entry name" value="SuccDH_FuR_B_TM-su"/>
</dbReference>
<accession>A0A069PAH3</accession>
<evidence type="ECO:0000256" key="11">
    <source>
        <dbReference type="ARBA" id="ARBA00025912"/>
    </source>
</evidence>
<dbReference type="GO" id="GO:0006099">
    <property type="term" value="P:tricarboxylic acid cycle"/>
    <property type="evidence" value="ECO:0007669"/>
    <property type="project" value="InterPro"/>
</dbReference>
<evidence type="ECO:0000256" key="7">
    <source>
        <dbReference type="ARBA" id="ARBA00022723"/>
    </source>
</evidence>
<evidence type="ECO:0000256" key="8">
    <source>
        <dbReference type="ARBA" id="ARBA00022989"/>
    </source>
</evidence>
<organism evidence="14 15">
    <name type="scientific">Caballeronia glathei</name>
    <dbReference type="NCBI Taxonomy" id="60547"/>
    <lineage>
        <taxon>Bacteria</taxon>
        <taxon>Pseudomonadati</taxon>
        <taxon>Pseudomonadota</taxon>
        <taxon>Betaproteobacteria</taxon>
        <taxon>Burkholderiales</taxon>
        <taxon>Burkholderiaceae</taxon>
        <taxon>Caballeronia</taxon>
    </lineage>
</organism>
<protein>
    <recommendedName>
        <fullName evidence="4">Succinate dehydrogenase cytochrome b556 subunit</fullName>
    </recommendedName>
</protein>
<gene>
    <name evidence="14" type="ORF">BG61_10255</name>
</gene>
<dbReference type="PIRSF" id="PIRSF000178">
    <property type="entry name" value="SDH_cyt_b560"/>
    <property type="match status" value="1"/>
</dbReference>
<keyword evidence="15" id="KW-1185">Reference proteome</keyword>
<evidence type="ECO:0000256" key="13">
    <source>
        <dbReference type="SAM" id="Phobius"/>
    </source>
</evidence>
<evidence type="ECO:0000313" key="15">
    <source>
        <dbReference type="Proteomes" id="UP000027466"/>
    </source>
</evidence>
<dbReference type="GO" id="GO:0046872">
    <property type="term" value="F:metal ion binding"/>
    <property type="evidence" value="ECO:0007669"/>
    <property type="project" value="UniProtKB-KW"/>
</dbReference>
<dbReference type="InterPro" id="IPR034804">
    <property type="entry name" value="SQR/QFR_C/D"/>
</dbReference>
<evidence type="ECO:0000256" key="4">
    <source>
        <dbReference type="ARBA" id="ARBA00020076"/>
    </source>
</evidence>
<dbReference type="SUPFAM" id="SSF81343">
    <property type="entry name" value="Fumarate reductase respiratory complex transmembrane subunits"/>
    <property type="match status" value="1"/>
</dbReference>
<comment type="cofactor">
    <cofactor evidence="12">
        <name>heme</name>
        <dbReference type="ChEBI" id="CHEBI:30413"/>
    </cofactor>
    <text evidence="12">The heme is bound between the two transmembrane subunits.</text>
</comment>
<evidence type="ECO:0000256" key="1">
    <source>
        <dbReference type="ARBA" id="ARBA00004050"/>
    </source>
</evidence>
<sequence length="97" mass="10696">MLLFICLPFILYLLDQSLTSEISFDAFKGFLANPIVKIIVLVLSWAYLFHFCAGIRFLLLDTHTAVSKEGGKQTSIVVLVVSSLLTIAVALKLFGAF</sequence>
<dbReference type="Proteomes" id="UP000027466">
    <property type="component" value="Unassembled WGS sequence"/>
</dbReference>
<evidence type="ECO:0000256" key="6">
    <source>
        <dbReference type="ARBA" id="ARBA00022692"/>
    </source>
</evidence>
<dbReference type="Pfam" id="PF01127">
    <property type="entry name" value="Sdh_cyt"/>
    <property type="match status" value="1"/>
</dbReference>
<dbReference type="GO" id="GO:0009055">
    <property type="term" value="F:electron transfer activity"/>
    <property type="evidence" value="ECO:0007669"/>
    <property type="project" value="InterPro"/>
</dbReference>
<keyword evidence="6 13" id="KW-0812">Transmembrane</keyword>
<dbReference type="CDD" id="cd03499">
    <property type="entry name" value="SQR_TypeC_SdhC"/>
    <property type="match status" value="1"/>
</dbReference>
<comment type="subunit">
    <text evidence="11">Part of an enzyme complex containing four subunits: a flavoprotein, an iron-sulfur protein, plus two membrane-anchoring proteins, SdhC and SdhD. The complex can form homotrimers.</text>
</comment>
<dbReference type="InterPro" id="IPR014314">
    <property type="entry name" value="Succ_DH_cytb556"/>
</dbReference>
<feature type="binding site" description="axial binding residue" evidence="12">
    <location>
        <position position="50"/>
    </location>
    <ligand>
        <name>heme</name>
        <dbReference type="ChEBI" id="CHEBI:30413"/>
        <note>ligand shared with second transmembrane subunit</note>
    </ligand>
    <ligandPart>
        <name>Fe</name>
        <dbReference type="ChEBI" id="CHEBI:18248"/>
    </ligandPart>
</feature>
<dbReference type="Gene3D" id="1.20.1300.10">
    <property type="entry name" value="Fumarate reductase/succinate dehydrogenase, transmembrane subunit"/>
    <property type="match status" value="1"/>
</dbReference>
<reference evidence="14 15" key="1">
    <citation type="submission" date="2014-03" db="EMBL/GenBank/DDBJ databases">
        <title>Draft Genome Sequences of Four Burkholderia Strains.</title>
        <authorList>
            <person name="Liu X.Y."/>
            <person name="Li C.X."/>
            <person name="Xu J.H."/>
        </authorList>
    </citation>
    <scope>NUCLEOTIDE SEQUENCE [LARGE SCALE GENOMIC DNA]</scope>
    <source>
        <strain evidence="14 15">DSM 50014</strain>
    </source>
</reference>
<keyword evidence="5 12" id="KW-0349">Heme</keyword>
<feature type="transmembrane region" description="Helical" evidence="13">
    <location>
        <begin position="35"/>
        <end position="55"/>
    </location>
</feature>
<dbReference type="GO" id="GO:0016020">
    <property type="term" value="C:membrane"/>
    <property type="evidence" value="ECO:0007669"/>
    <property type="project" value="UniProtKB-SubCell"/>
</dbReference>
<dbReference type="AlphaFoldDB" id="A0A069PAH3"/>
<evidence type="ECO:0000256" key="5">
    <source>
        <dbReference type="ARBA" id="ARBA00022617"/>
    </source>
</evidence>
<evidence type="ECO:0000256" key="2">
    <source>
        <dbReference type="ARBA" id="ARBA00004370"/>
    </source>
</evidence>
<comment type="similarity">
    <text evidence="3">Belongs to the cytochrome b560 family.</text>
</comment>
<comment type="function">
    <text evidence="1">Membrane-anchoring subunit of succinate dehydrogenase (SDH).</text>
</comment>
<evidence type="ECO:0000256" key="9">
    <source>
        <dbReference type="ARBA" id="ARBA00023004"/>
    </source>
</evidence>
<dbReference type="NCBIfam" id="TIGR02970">
    <property type="entry name" value="succ_dehyd_cytB"/>
    <property type="match status" value="1"/>
</dbReference>
<name>A0A069PAH3_9BURK</name>
<evidence type="ECO:0000256" key="10">
    <source>
        <dbReference type="ARBA" id="ARBA00023136"/>
    </source>
</evidence>
<comment type="caution">
    <text evidence="14">The sequence shown here is derived from an EMBL/GenBank/DDBJ whole genome shotgun (WGS) entry which is preliminary data.</text>
</comment>
<keyword evidence="9 12" id="KW-0408">Iron</keyword>
<keyword evidence="10 13" id="KW-0472">Membrane</keyword>